<comment type="caution">
    <text evidence="20">The sequence shown here is derived from an EMBL/GenBank/DDBJ whole genome shotgun (WGS) entry which is preliminary data.</text>
</comment>
<evidence type="ECO:0000256" key="13">
    <source>
        <dbReference type="ARBA" id="ARBA00022989"/>
    </source>
</evidence>
<dbReference type="EC" id="7.2.2.10" evidence="17"/>
<dbReference type="SFLD" id="SFLDG00002">
    <property type="entry name" value="C1.7:_P-type_atpase_like"/>
    <property type="match status" value="1"/>
</dbReference>
<dbReference type="Pfam" id="PF12515">
    <property type="entry name" value="CaATP_NAI"/>
    <property type="match status" value="1"/>
</dbReference>
<comment type="similarity">
    <text evidence="2 17">Belongs to the cation transport ATPase (P-type) (TC 3.A.3) family. Type IIB subfamily.</text>
</comment>
<feature type="transmembrane region" description="Helical" evidence="17">
    <location>
        <begin position="369"/>
        <end position="392"/>
    </location>
</feature>
<feature type="transmembrane region" description="Helical" evidence="17">
    <location>
        <begin position="988"/>
        <end position="1009"/>
    </location>
</feature>
<dbReference type="GO" id="GO:0046872">
    <property type="term" value="F:metal ion binding"/>
    <property type="evidence" value="ECO:0007669"/>
    <property type="project" value="UniProtKB-KW"/>
</dbReference>
<feature type="transmembrane region" description="Helical" evidence="17">
    <location>
        <begin position="412"/>
        <end position="438"/>
    </location>
</feature>
<evidence type="ECO:0000256" key="18">
    <source>
        <dbReference type="SAM" id="MobiDB-lite"/>
    </source>
</evidence>
<evidence type="ECO:0000256" key="8">
    <source>
        <dbReference type="ARBA" id="ARBA00022837"/>
    </source>
</evidence>
<evidence type="ECO:0000256" key="14">
    <source>
        <dbReference type="ARBA" id="ARBA00023065"/>
    </source>
</evidence>
<dbReference type="FunFam" id="1.20.1110.10:FF:000039">
    <property type="entry name" value="Calcium-transporting ATPase"/>
    <property type="match status" value="1"/>
</dbReference>
<keyword evidence="7 17" id="KW-0547">Nucleotide-binding</keyword>
<dbReference type="Gene3D" id="3.40.50.1000">
    <property type="entry name" value="HAD superfamily/HAD-like"/>
    <property type="match status" value="1"/>
</dbReference>
<evidence type="ECO:0000256" key="16">
    <source>
        <dbReference type="ARBA" id="ARBA00048694"/>
    </source>
</evidence>
<dbReference type="PRINTS" id="PR00119">
    <property type="entry name" value="CATATPASE"/>
</dbReference>
<evidence type="ECO:0000256" key="10">
    <source>
        <dbReference type="ARBA" id="ARBA00022842"/>
    </source>
</evidence>
<keyword evidence="10" id="KW-0460">Magnesium</keyword>
<name>A0A8T0G9F4_CERPU</name>
<keyword evidence="12" id="KW-1278">Translocase</keyword>
<dbReference type="NCBIfam" id="TIGR01494">
    <property type="entry name" value="ATPase_P-type"/>
    <property type="match status" value="2"/>
</dbReference>
<dbReference type="FunFam" id="3.40.1110.10:FF:000013">
    <property type="entry name" value="Calcium-transporting ATPase"/>
    <property type="match status" value="1"/>
</dbReference>
<dbReference type="PRINTS" id="PR00120">
    <property type="entry name" value="HATPASE"/>
</dbReference>
<dbReference type="GO" id="GO:0005388">
    <property type="term" value="F:P-type calcium transporter activity"/>
    <property type="evidence" value="ECO:0007669"/>
    <property type="project" value="UniProtKB-EC"/>
</dbReference>
<evidence type="ECO:0000313" key="21">
    <source>
        <dbReference type="Proteomes" id="UP000822688"/>
    </source>
</evidence>
<dbReference type="Gene3D" id="3.40.1110.10">
    <property type="entry name" value="Calcium-transporting ATPase, cytoplasmic domain N"/>
    <property type="match status" value="1"/>
</dbReference>
<evidence type="ECO:0000313" key="20">
    <source>
        <dbReference type="EMBL" id="KAG0553902.1"/>
    </source>
</evidence>
<evidence type="ECO:0000256" key="1">
    <source>
        <dbReference type="ARBA" id="ARBA00004127"/>
    </source>
</evidence>
<dbReference type="SUPFAM" id="SSF81665">
    <property type="entry name" value="Calcium ATPase, transmembrane domain M"/>
    <property type="match status" value="1"/>
</dbReference>
<evidence type="ECO:0000256" key="9">
    <source>
        <dbReference type="ARBA" id="ARBA00022840"/>
    </source>
</evidence>
<feature type="domain" description="Cation-transporting P-type ATPase N-terminal" evidence="19">
    <location>
        <begin position="133"/>
        <end position="204"/>
    </location>
</feature>
<dbReference type="SFLD" id="SFLDS00003">
    <property type="entry name" value="Haloacid_Dehalogenase"/>
    <property type="match status" value="1"/>
</dbReference>
<feature type="compositionally biased region" description="Basic and acidic residues" evidence="18">
    <location>
        <begin position="1103"/>
        <end position="1126"/>
    </location>
</feature>
<dbReference type="InterPro" id="IPR004014">
    <property type="entry name" value="ATPase_P-typ_cation-transptr_N"/>
</dbReference>
<dbReference type="PANTHER" id="PTHR24093">
    <property type="entry name" value="CATION TRANSPORTING ATPASE"/>
    <property type="match status" value="1"/>
</dbReference>
<evidence type="ECO:0000256" key="11">
    <source>
        <dbReference type="ARBA" id="ARBA00022860"/>
    </source>
</evidence>
<feature type="transmembrane region" description="Helical" evidence="17">
    <location>
        <begin position="1021"/>
        <end position="1042"/>
    </location>
</feature>
<keyword evidence="4 17" id="KW-0109">Calcium transport</keyword>
<dbReference type="AlphaFoldDB" id="A0A8T0G9F4"/>
<feature type="compositionally biased region" description="Polar residues" evidence="18">
    <location>
        <begin position="1085"/>
        <end position="1096"/>
    </location>
</feature>
<dbReference type="InterPro" id="IPR018303">
    <property type="entry name" value="ATPase_P-typ_P_site"/>
</dbReference>
<comment type="function">
    <text evidence="17">Catalyzes the hydrolysis of ATP coupled with the transport of calcium.</text>
</comment>
<dbReference type="InterPro" id="IPR008250">
    <property type="entry name" value="ATPase_P-typ_transduc_dom_A_sf"/>
</dbReference>
<comment type="catalytic activity">
    <reaction evidence="16 17">
        <text>Ca(2+)(in) + ATP + H2O = Ca(2+)(out) + ADP + phosphate + H(+)</text>
        <dbReference type="Rhea" id="RHEA:18105"/>
        <dbReference type="ChEBI" id="CHEBI:15377"/>
        <dbReference type="ChEBI" id="CHEBI:15378"/>
        <dbReference type="ChEBI" id="CHEBI:29108"/>
        <dbReference type="ChEBI" id="CHEBI:30616"/>
        <dbReference type="ChEBI" id="CHEBI:43474"/>
        <dbReference type="ChEBI" id="CHEBI:456216"/>
        <dbReference type="EC" id="7.2.2.10"/>
    </reaction>
</comment>
<dbReference type="InterPro" id="IPR006408">
    <property type="entry name" value="P-type_ATPase_IIB"/>
</dbReference>
<feature type="compositionally biased region" description="Basic and acidic residues" evidence="18">
    <location>
        <begin position="1070"/>
        <end position="1083"/>
    </location>
</feature>
<dbReference type="InterPro" id="IPR044492">
    <property type="entry name" value="P_typ_ATPase_HD_dom"/>
</dbReference>
<dbReference type="SUPFAM" id="SSF81660">
    <property type="entry name" value="Metal cation-transporting ATPase, ATP-binding domain N"/>
    <property type="match status" value="1"/>
</dbReference>
<dbReference type="Gene3D" id="1.20.5.170">
    <property type="match status" value="1"/>
</dbReference>
<evidence type="ECO:0000256" key="7">
    <source>
        <dbReference type="ARBA" id="ARBA00022741"/>
    </source>
</evidence>
<dbReference type="InterPro" id="IPR023299">
    <property type="entry name" value="ATPase_P-typ_cyto_dom_N"/>
</dbReference>
<reference evidence="20" key="1">
    <citation type="submission" date="2020-06" db="EMBL/GenBank/DDBJ databases">
        <title>WGS assembly of Ceratodon purpureus strain R40.</title>
        <authorList>
            <person name="Carey S.B."/>
            <person name="Jenkins J."/>
            <person name="Shu S."/>
            <person name="Lovell J.T."/>
            <person name="Sreedasyam A."/>
            <person name="Maumus F."/>
            <person name="Tiley G.P."/>
            <person name="Fernandez-Pozo N."/>
            <person name="Barry K."/>
            <person name="Chen C."/>
            <person name="Wang M."/>
            <person name="Lipzen A."/>
            <person name="Daum C."/>
            <person name="Saski C.A."/>
            <person name="Payton A.C."/>
            <person name="Mcbreen J.C."/>
            <person name="Conrad R.E."/>
            <person name="Kollar L.M."/>
            <person name="Olsson S."/>
            <person name="Huttunen S."/>
            <person name="Landis J.B."/>
            <person name="Wickett N.J."/>
            <person name="Johnson M.G."/>
            <person name="Rensing S.A."/>
            <person name="Grimwood J."/>
            <person name="Schmutz J."/>
            <person name="Mcdaniel S.F."/>
        </authorList>
    </citation>
    <scope>NUCLEOTIDE SEQUENCE</scope>
    <source>
        <strain evidence="20">R40</strain>
    </source>
</reference>
<dbReference type="EMBL" id="CM026433">
    <property type="protein sequence ID" value="KAG0553902.1"/>
    <property type="molecule type" value="Genomic_DNA"/>
</dbReference>
<comment type="subcellular location">
    <subcellularLocation>
        <location evidence="1">Endomembrane system</location>
        <topology evidence="1">Multi-pass membrane protein</topology>
    </subcellularLocation>
    <subcellularLocation>
        <location evidence="17">Membrane</location>
        <topology evidence="17">Multi-pass membrane protein</topology>
    </subcellularLocation>
</comment>
<gene>
    <name evidence="20" type="ORF">KC19_12G048000</name>
</gene>
<feature type="transmembrane region" description="Helical" evidence="17">
    <location>
        <begin position="213"/>
        <end position="232"/>
    </location>
</feature>
<feature type="region of interest" description="Disordered" evidence="18">
    <location>
        <begin position="1"/>
        <end position="32"/>
    </location>
</feature>
<dbReference type="FunFam" id="2.70.150.10:FF:000006">
    <property type="entry name" value="Calcium-transporting ATPase"/>
    <property type="match status" value="1"/>
</dbReference>
<keyword evidence="15 17" id="KW-0472">Membrane</keyword>
<dbReference type="Pfam" id="PF00122">
    <property type="entry name" value="E1-E2_ATPase"/>
    <property type="match status" value="1"/>
</dbReference>
<dbReference type="Proteomes" id="UP000822688">
    <property type="component" value="Chromosome 12"/>
</dbReference>
<dbReference type="InterPro" id="IPR023214">
    <property type="entry name" value="HAD_sf"/>
</dbReference>
<dbReference type="GO" id="GO:0016887">
    <property type="term" value="F:ATP hydrolysis activity"/>
    <property type="evidence" value="ECO:0007669"/>
    <property type="project" value="InterPro"/>
</dbReference>
<keyword evidence="14 17" id="KW-0406">Ion transport</keyword>
<feature type="compositionally biased region" description="Basic and acidic residues" evidence="18">
    <location>
        <begin position="1"/>
        <end position="25"/>
    </location>
</feature>
<dbReference type="GO" id="GO:0005524">
    <property type="term" value="F:ATP binding"/>
    <property type="evidence" value="ECO:0007669"/>
    <property type="project" value="UniProtKB-KW"/>
</dbReference>
<dbReference type="Gene3D" id="2.70.150.10">
    <property type="entry name" value="Calcium-transporting ATPase, cytoplasmic transduction domain A"/>
    <property type="match status" value="1"/>
</dbReference>
<dbReference type="Pfam" id="PF00689">
    <property type="entry name" value="Cation_ATPase_C"/>
    <property type="match status" value="1"/>
</dbReference>
<feature type="transmembrane region" description="Helical" evidence="17">
    <location>
        <begin position="951"/>
        <end position="968"/>
    </location>
</feature>
<dbReference type="SFLD" id="SFLDF00027">
    <property type="entry name" value="p-type_atpase"/>
    <property type="match status" value="1"/>
</dbReference>
<evidence type="ECO:0000256" key="6">
    <source>
        <dbReference type="ARBA" id="ARBA00022723"/>
    </source>
</evidence>
<organism evidence="20 21">
    <name type="scientific">Ceratodon purpureus</name>
    <name type="common">Fire moss</name>
    <name type="synonym">Dicranum purpureum</name>
    <dbReference type="NCBI Taxonomy" id="3225"/>
    <lineage>
        <taxon>Eukaryota</taxon>
        <taxon>Viridiplantae</taxon>
        <taxon>Streptophyta</taxon>
        <taxon>Embryophyta</taxon>
        <taxon>Bryophyta</taxon>
        <taxon>Bryophytina</taxon>
        <taxon>Bryopsida</taxon>
        <taxon>Dicranidae</taxon>
        <taxon>Pseudoditrichales</taxon>
        <taxon>Ditrichaceae</taxon>
        <taxon>Ceratodon</taxon>
    </lineage>
</organism>
<dbReference type="SUPFAM" id="SSF56784">
    <property type="entry name" value="HAD-like"/>
    <property type="match status" value="1"/>
</dbReference>
<dbReference type="GO" id="GO:0005516">
    <property type="term" value="F:calmodulin binding"/>
    <property type="evidence" value="ECO:0007669"/>
    <property type="project" value="UniProtKB-KW"/>
</dbReference>
<dbReference type="InterPro" id="IPR006068">
    <property type="entry name" value="ATPase_P-typ_cation-transptr_C"/>
</dbReference>
<proteinExistence type="inferred from homology"/>
<keyword evidence="3 17" id="KW-0813">Transport</keyword>
<dbReference type="Pfam" id="PF13246">
    <property type="entry name" value="Cation_ATPase"/>
    <property type="match status" value="1"/>
</dbReference>
<keyword evidence="5 17" id="KW-0812">Transmembrane</keyword>
<dbReference type="InterPro" id="IPR059000">
    <property type="entry name" value="ATPase_P-type_domA"/>
</dbReference>
<dbReference type="NCBIfam" id="TIGR01517">
    <property type="entry name" value="ATPase-IIB_Ca"/>
    <property type="match status" value="1"/>
</dbReference>
<keyword evidence="13 17" id="KW-1133">Transmembrane helix</keyword>
<evidence type="ECO:0000256" key="17">
    <source>
        <dbReference type="RuleBase" id="RU361146"/>
    </source>
</evidence>
<accession>A0A8T0G9F4</accession>
<evidence type="ECO:0000256" key="15">
    <source>
        <dbReference type="ARBA" id="ARBA00023136"/>
    </source>
</evidence>
<dbReference type="CDD" id="cd02081">
    <property type="entry name" value="P-type_ATPase_Ca_PMCA-like"/>
    <property type="match status" value="1"/>
</dbReference>
<keyword evidence="6" id="KW-0479">Metal-binding</keyword>
<keyword evidence="21" id="KW-1185">Reference proteome</keyword>
<evidence type="ECO:0000259" key="19">
    <source>
        <dbReference type="SMART" id="SM00831"/>
    </source>
</evidence>
<dbReference type="InterPro" id="IPR023298">
    <property type="entry name" value="ATPase_P-typ_TM_dom_sf"/>
</dbReference>
<dbReference type="Pfam" id="PF00690">
    <property type="entry name" value="Cation_ATPase_N"/>
    <property type="match status" value="1"/>
</dbReference>
<dbReference type="SUPFAM" id="SSF81653">
    <property type="entry name" value="Calcium ATPase, transduction domain A"/>
    <property type="match status" value="1"/>
</dbReference>
<comment type="caution">
    <text evidence="17">Lacks conserved residue(s) required for the propagation of feature annotation.</text>
</comment>
<protein>
    <recommendedName>
        <fullName evidence="17">Calcium-transporting ATPase</fullName>
        <ecNumber evidence="17">7.2.2.10</ecNumber>
    </recommendedName>
</protein>
<keyword evidence="8 17" id="KW-0106">Calcium</keyword>
<keyword evidence="11" id="KW-0112">Calmodulin-binding</keyword>
<evidence type="ECO:0000256" key="4">
    <source>
        <dbReference type="ARBA" id="ARBA00022568"/>
    </source>
</evidence>
<feature type="transmembrane region" description="Helical" evidence="17">
    <location>
        <begin position="179"/>
        <end position="201"/>
    </location>
</feature>
<keyword evidence="9 17" id="KW-0067">ATP-binding</keyword>
<feature type="transmembrane region" description="Helical" evidence="17">
    <location>
        <begin position="910"/>
        <end position="931"/>
    </location>
</feature>
<dbReference type="InterPro" id="IPR036412">
    <property type="entry name" value="HAD-like_sf"/>
</dbReference>
<sequence length="1126" mass="124101">MEDSHGIDDNGHSKGREDAEGDRDYSINPFEIQPKGPVDRLKEWRKVTFTVNAARRFRYTLDIKKFEEQQRLKKDPASRLRAGTHVIRAVERFKQAGRGAEQDEPPGGFGVGPKKLVHLLQDRKLSDLEKLGKVQGLAGKLGVDLEEGVKDGPEEIQKRKEAYGANTYPKKKAKGIWHFVWEACQDTTLIILMVAAVVSLGTEMWSQGVKEGWYDGTAILAAVFIVIVTTAGSDYKQSLQFRNLNAEKENIILSVIRGGERKKISIWDIVVGDVIPLSIGDQVPADGIFIEGHSLLIDESTMTGESEPVRKDSKRPFLMSGCKVIDGQGIMLVTGVGINTEWGQVMASVSEDNGEETPLQVRLNGVATFIGKVGLTVAVLVFVILFIRFFAIDYKKPQYKKPSKIIVQIVEMFSIAVTIVVVAVPEGLPLAVTLTLAYSMRKMMADKSLVRHLAACETMGSATTICSDKTGTLTTNKMTVVRAWLGNAENDAVDSDEFIPHNLHQTIIRSICLNSTGTVAAAKGDAEPVISGSPTETACLGWGLKLGMDFKQLRHATRILHVETFNSTKKRAGVVFKNDEGIVEAHWKGAAEIILGLCTKFVDEHGEPQEMSPEKRTELENVIGGMAAKSLRCIAFAYRPIEGSNVPTNEEESSEWKQPEDNLILLGICGIKDPCRNGVREAVERCQHAGVKVRMVTGDNVITARAIAQECGILKDDGLVVEGPDFRTWDDARLDRDLEKLVVMARSSPTDKLKLVKSLKQRGNVVAVTGDGTNDAPALHEADIGLSMGISGTEVAKESSDIIILDDNFTSVVKVVRWGRSVYSNIQKFIQFQLTVNVTALTINFISSISTGKVPLTAVQLLWVNLIMDTLGALALATEPPTDDLMDLKPVGRTEPLITNIMWRNILAQAIFQIVVLLTLDFAGNSILKLSPNDGPTDKSLLKDDDEPRDVLRTTIIFNAFVFCQVFNEINARRPTTFNIFQGIHKNYLFISIIVVEVILQFVIVQFLNRFARTTKLEAKYWGLCIVIGFISWPVGFLVKFLPVPKKQFQPRLNLCCGLWGKKKKSKAKDSLDATESIPKESEQTNDPIAVTSNHHGGNISDADNRRLPSNGEIHDGEKTHVVSAV</sequence>
<evidence type="ECO:0000256" key="5">
    <source>
        <dbReference type="ARBA" id="ARBA00022692"/>
    </source>
</evidence>
<dbReference type="Gene3D" id="1.20.1110.10">
    <property type="entry name" value="Calcium-transporting ATPase, transmembrane domain"/>
    <property type="match status" value="1"/>
</dbReference>
<evidence type="ECO:0000256" key="12">
    <source>
        <dbReference type="ARBA" id="ARBA00022967"/>
    </source>
</evidence>
<dbReference type="InterPro" id="IPR001757">
    <property type="entry name" value="P_typ_ATPase"/>
</dbReference>
<dbReference type="FunFam" id="3.40.50.1000:FF:000011">
    <property type="entry name" value="Calcium-transporting ATPase"/>
    <property type="match status" value="1"/>
</dbReference>
<dbReference type="GO" id="GO:0005886">
    <property type="term" value="C:plasma membrane"/>
    <property type="evidence" value="ECO:0007669"/>
    <property type="project" value="TreeGrafter"/>
</dbReference>
<evidence type="ECO:0000256" key="3">
    <source>
        <dbReference type="ARBA" id="ARBA00022448"/>
    </source>
</evidence>
<evidence type="ECO:0000256" key="2">
    <source>
        <dbReference type="ARBA" id="ARBA00006124"/>
    </source>
</evidence>
<dbReference type="SMART" id="SM00831">
    <property type="entry name" value="Cation_ATPase_N"/>
    <property type="match status" value="1"/>
</dbReference>
<dbReference type="InterPro" id="IPR024750">
    <property type="entry name" value="Ca_ATPase_N_dom"/>
</dbReference>
<dbReference type="PROSITE" id="PS00154">
    <property type="entry name" value="ATPASE_E1_E2"/>
    <property type="match status" value="1"/>
</dbReference>
<feature type="region of interest" description="Disordered" evidence="18">
    <location>
        <begin position="1070"/>
        <end position="1126"/>
    </location>
</feature>
<dbReference type="PANTHER" id="PTHR24093:SF369">
    <property type="entry name" value="CALCIUM-TRANSPORTING ATPASE"/>
    <property type="match status" value="1"/>
</dbReference>
<dbReference type="GO" id="GO:0012505">
    <property type="term" value="C:endomembrane system"/>
    <property type="evidence" value="ECO:0007669"/>
    <property type="project" value="UniProtKB-SubCell"/>
</dbReference>